<evidence type="ECO:0000313" key="2">
    <source>
        <dbReference type="EMBL" id="UNP29904.1"/>
    </source>
</evidence>
<protein>
    <submittedName>
        <fullName evidence="2">Uncharacterized protein</fullName>
    </submittedName>
</protein>
<reference evidence="2 3" key="1">
    <citation type="submission" date="2022-03" db="EMBL/GenBank/DDBJ databases">
        <title>Complete genome sequence of Lysobacter capsici VKM B-2533 and Lysobacter gummosus 10.1.1, promising sources of lytic agents.</title>
        <authorList>
            <person name="Tarlachkov S.V."/>
            <person name="Kudryakova I.V."/>
            <person name="Afoshin A.S."/>
            <person name="Leontyevskaya E.A."/>
            <person name="Leontyevskaya N.V."/>
        </authorList>
    </citation>
    <scope>NUCLEOTIDE SEQUENCE [LARGE SCALE GENOMIC DNA]</scope>
    <source>
        <strain evidence="2 3">10.1.1</strain>
    </source>
</reference>
<dbReference type="EMBL" id="CP093547">
    <property type="protein sequence ID" value="UNP29904.1"/>
    <property type="molecule type" value="Genomic_DNA"/>
</dbReference>
<proteinExistence type="predicted"/>
<gene>
    <name evidence="2" type="ORF">MOV92_01055</name>
</gene>
<sequence>MTTPNADDQRRQLRASFENLLQEQAELSADDRSFLLHHFNEALERQNLDAPIELDPEVLRNDWAAAVDVLMPGVDASEREFQIRRFDDTLEPLRRDAVKDAVEYSRRRRDEGEEAAAVWLNQRNAQRKASQAATPVANSDSRASSRKPAPRNPWGNGG</sequence>
<keyword evidence="3" id="KW-1185">Reference proteome</keyword>
<feature type="compositionally biased region" description="Basic and acidic residues" evidence="1">
    <location>
        <begin position="101"/>
        <end position="111"/>
    </location>
</feature>
<feature type="region of interest" description="Disordered" evidence="1">
    <location>
        <begin position="101"/>
        <end position="158"/>
    </location>
</feature>
<dbReference type="Proteomes" id="UP000829194">
    <property type="component" value="Chromosome"/>
</dbReference>
<name>A0ABY3XDG2_9GAMM</name>
<dbReference type="RefSeq" id="WP_057941216.1">
    <property type="nucleotide sequence ID" value="NZ_CP011131.1"/>
</dbReference>
<evidence type="ECO:0000256" key="1">
    <source>
        <dbReference type="SAM" id="MobiDB-lite"/>
    </source>
</evidence>
<evidence type="ECO:0000313" key="3">
    <source>
        <dbReference type="Proteomes" id="UP000829194"/>
    </source>
</evidence>
<accession>A0ABY3XDG2</accession>
<organism evidence="2 3">
    <name type="scientific">Lysobacter gummosus</name>
    <dbReference type="NCBI Taxonomy" id="262324"/>
    <lineage>
        <taxon>Bacteria</taxon>
        <taxon>Pseudomonadati</taxon>
        <taxon>Pseudomonadota</taxon>
        <taxon>Gammaproteobacteria</taxon>
        <taxon>Lysobacterales</taxon>
        <taxon>Lysobacteraceae</taxon>
        <taxon>Lysobacter</taxon>
    </lineage>
</organism>
<feature type="compositionally biased region" description="Polar residues" evidence="1">
    <location>
        <begin position="121"/>
        <end position="142"/>
    </location>
</feature>